<dbReference type="PANTHER" id="PTHR42855:SF2">
    <property type="entry name" value="DRUG RESISTANCE ABC TRANSPORTER,ATP-BINDING PROTEIN"/>
    <property type="match status" value="1"/>
</dbReference>
<organism evidence="5">
    <name type="scientific">hydrothermal vent metagenome</name>
    <dbReference type="NCBI Taxonomy" id="652676"/>
    <lineage>
        <taxon>unclassified sequences</taxon>
        <taxon>metagenomes</taxon>
        <taxon>ecological metagenomes</taxon>
    </lineage>
</organism>
<dbReference type="Pfam" id="PF16326">
    <property type="entry name" value="ABC_tran_CTD"/>
    <property type="match status" value="1"/>
</dbReference>
<protein>
    <recommendedName>
        <fullName evidence="6">Bis-ABC ATPase YheS</fullName>
    </recommendedName>
</protein>
<feature type="domain" description="ABC transporter Uup C-terminal" evidence="4">
    <location>
        <begin position="141"/>
        <end position="204"/>
    </location>
</feature>
<keyword evidence="2" id="KW-0067">ATP-binding</keyword>
<evidence type="ECO:0000259" key="3">
    <source>
        <dbReference type="Pfam" id="PF00005"/>
    </source>
</evidence>
<dbReference type="EMBL" id="UOEU01000876">
    <property type="protein sequence ID" value="VAW41978.1"/>
    <property type="molecule type" value="Genomic_DNA"/>
</dbReference>
<dbReference type="Gene3D" id="3.40.50.300">
    <property type="entry name" value="P-loop containing nucleotide triphosphate hydrolases"/>
    <property type="match status" value="1"/>
</dbReference>
<dbReference type="AlphaFoldDB" id="A0A3B0VED4"/>
<gene>
    <name evidence="5" type="ORF">MNBD_CHLOROFLEXI01-1920</name>
</gene>
<evidence type="ECO:0000256" key="2">
    <source>
        <dbReference type="ARBA" id="ARBA00022840"/>
    </source>
</evidence>
<evidence type="ECO:0008006" key="6">
    <source>
        <dbReference type="Google" id="ProtNLM"/>
    </source>
</evidence>
<dbReference type="CDD" id="cd03221">
    <property type="entry name" value="ABCF_EF-3"/>
    <property type="match status" value="1"/>
</dbReference>
<keyword evidence="1" id="KW-0547">Nucleotide-binding</keyword>
<dbReference type="InterPro" id="IPR027417">
    <property type="entry name" value="P-loop_NTPase"/>
</dbReference>
<dbReference type="GO" id="GO:0016887">
    <property type="term" value="F:ATP hydrolysis activity"/>
    <property type="evidence" value="ECO:0007669"/>
    <property type="project" value="InterPro"/>
</dbReference>
<dbReference type="InterPro" id="IPR051309">
    <property type="entry name" value="ABCF_ATPase"/>
</dbReference>
<evidence type="ECO:0000313" key="5">
    <source>
        <dbReference type="EMBL" id="VAW41978.1"/>
    </source>
</evidence>
<dbReference type="Pfam" id="PF00005">
    <property type="entry name" value="ABC_tran"/>
    <property type="match status" value="1"/>
</dbReference>
<accession>A0A3B0VED4</accession>
<feature type="non-terminal residue" evidence="5">
    <location>
        <position position="1"/>
    </location>
</feature>
<dbReference type="PANTHER" id="PTHR42855">
    <property type="entry name" value="ABC TRANSPORTER ATP-BINDING SUBUNIT"/>
    <property type="match status" value="1"/>
</dbReference>
<feature type="domain" description="ABC transporter" evidence="3">
    <location>
        <begin position="6"/>
        <end position="46"/>
    </location>
</feature>
<dbReference type="GO" id="GO:0005524">
    <property type="term" value="F:ATP binding"/>
    <property type="evidence" value="ECO:0007669"/>
    <property type="project" value="UniProtKB-KW"/>
</dbReference>
<evidence type="ECO:0000256" key="1">
    <source>
        <dbReference type="ARBA" id="ARBA00022741"/>
    </source>
</evidence>
<dbReference type="InterPro" id="IPR032524">
    <property type="entry name" value="ABC_tran_C"/>
</dbReference>
<dbReference type="SUPFAM" id="SSF52540">
    <property type="entry name" value="P-loop containing nucleoside triphosphate hydrolases"/>
    <property type="match status" value="1"/>
</dbReference>
<dbReference type="GO" id="GO:0003677">
    <property type="term" value="F:DNA binding"/>
    <property type="evidence" value="ECO:0007669"/>
    <property type="project" value="InterPro"/>
</dbReference>
<proteinExistence type="predicted"/>
<sequence>LARFLFREDDVYKKISMLSGGERGRLALAILALQGANFLLLDEPTNHLDIPSQEALQEAMAQFSGTILMVSHDRYLVNALATQIWALENGRLRVYSGGYQNYLTVRAQEAEAVKEAAAIERKAKKAAREVQNGRSVSKNEQRKQAKALAQLESTIETTEAKIVQIGNGMQEATEAKSFAKIQTLSEAYASAEAKLEALMAQWEMMHE</sequence>
<dbReference type="InterPro" id="IPR037118">
    <property type="entry name" value="Val-tRNA_synth_C_sf"/>
</dbReference>
<reference evidence="5" key="1">
    <citation type="submission" date="2018-06" db="EMBL/GenBank/DDBJ databases">
        <authorList>
            <person name="Zhirakovskaya E."/>
        </authorList>
    </citation>
    <scope>NUCLEOTIDE SEQUENCE</scope>
</reference>
<evidence type="ECO:0000259" key="4">
    <source>
        <dbReference type="Pfam" id="PF16326"/>
    </source>
</evidence>
<dbReference type="InterPro" id="IPR003439">
    <property type="entry name" value="ABC_transporter-like_ATP-bd"/>
</dbReference>
<name>A0A3B0VED4_9ZZZZ</name>
<dbReference type="Gene3D" id="1.10.287.380">
    <property type="entry name" value="Valyl-tRNA synthetase, C-terminal domain"/>
    <property type="match status" value="1"/>
</dbReference>